<dbReference type="RefSeq" id="WP_229663464.1">
    <property type="nucleotide sequence ID" value="NZ_BMLV01000008.1"/>
</dbReference>
<keyword evidence="1" id="KW-1133">Transmembrane helix</keyword>
<evidence type="ECO:0000313" key="3">
    <source>
        <dbReference type="Proteomes" id="UP000620064"/>
    </source>
</evidence>
<feature type="transmembrane region" description="Helical" evidence="1">
    <location>
        <begin position="355"/>
        <end position="373"/>
    </location>
</feature>
<organism evidence="2 3">
    <name type="scientific">Cloacibacterium rupense</name>
    <dbReference type="NCBI Taxonomy" id="517423"/>
    <lineage>
        <taxon>Bacteria</taxon>
        <taxon>Pseudomonadati</taxon>
        <taxon>Bacteroidota</taxon>
        <taxon>Flavobacteriia</taxon>
        <taxon>Flavobacteriales</taxon>
        <taxon>Weeksellaceae</taxon>
    </lineage>
</organism>
<dbReference type="InterPro" id="IPR016032">
    <property type="entry name" value="Sig_transdc_resp-reg_C-effctor"/>
</dbReference>
<protein>
    <recommendedName>
        <fullName evidence="4">HTH luxR-type domain-containing protein</fullName>
    </recommendedName>
</protein>
<dbReference type="EMBL" id="BMLV01000008">
    <property type="protein sequence ID" value="GGP06670.1"/>
    <property type="molecule type" value="Genomic_DNA"/>
</dbReference>
<accession>A0ABQ2NMK6</accession>
<name>A0ABQ2NMK6_9FLAO</name>
<dbReference type="SUPFAM" id="SSF48452">
    <property type="entry name" value="TPR-like"/>
    <property type="match status" value="1"/>
</dbReference>
<comment type="caution">
    <text evidence="2">The sequence shown here is derived from an EMBL/GenBank/DDBJ whole genome shotgun (WGS) entry which is preliminary data.</text>
</comment>
<keyword evidence="1" id="KW-0472">Membrane</keyword>
<sequence length="495" mass="58251">MYLTEINNKIKKSIFAKIKTQRYMKSYILIIFIFITGNVFSQKNDIIKSIDDKISSHRNARLNDETLNKEAELTEIYYQSKENNYEKGQLDAILLLCKYYISRKEKYDEVIDKGKIAEKIAIETESNSLPVIRNFLGIAFTELGLEDEGKKNFFKSIKDSKNISNQEQRNILNYKNYKYLALYYQQKQKKDSAFFYLQRTLHESSEISKGFIFKNDYIVESHLKMAEFYTQEKALDKARSHLDFVSKINKNPFLNADFFFLMGKFALLNRDEKSFLNFYSRADSLTSKIHYPTLKARVYGDIADYYHRKNDLKKHVYYLKLNSKIKDSIDRVMKSQINKINLNDYEEHSFSTRNLIYALLLIIIFIVVLLNVYSKNNNLLEKVPIPILKKDNCATDKNPISISELTCLAHENDSSFYMKFKEVFPCFEEKILSINSSLKPLDLEICAFIKLNFTTKQIAAIKNISVRAVEGRKYRIRKALFISKDDNMYVWMSKI</sequence>
<evidence type="ECO:0008006" key="4">
    <source>
        <dbReference type="Google" id="ProtNLM"/>
    </source>
</evidence>
<dbReference type="Proteomes" id="UP000620064">
    <property type="component" value="Unassembled WGS sequence"/>
</dbReference>
<keyword evidence="1" id="KW-0812">Transmembrane</keyword>
<proteinExistence type="predicted"/>
<keyword evidence="3" id="KW-1185">Reference proteome</keyword>
<evidence type="ECO:0000256" key="1">
    <source>
        <dbReference type="SAM" id="Phobius"/>
    </source>
</evidence>
<reference evidence="3" key="1">
    <citation type="journal article" date="2019" name="Int. J. Syst. Evol. Microbiol.">
        <title>The Global Catalogue of Microorganisms (GCM) 10K type strain sequencing project: providing services to taxonomists for standard genome sequencing and annotation.</title>
        <authorList>
            <consortium name="The Broad Institute Genomics Platform"/>
            <consortium name="The Broad Institute Genome Sequencing Center for Infectious Disease"/>
            <person name="Wu L."/>
            <person name="Ma J."/>
        </authorList>
    </citation>
    <scope>NUCLEOTIDE SEQUENCE [LARGE SCALE GENOMIC DNA]</scope>
    <source>
        <strain evidence="3">CGMCC 1.7656</strain>
    </source>
</reference>
<dbReference type="InterPro" id="IPR011990">
    <property type="entry name" value="TPR-like_helical_dom_sf"/>
</dbReference>
<dbReference type="SUPFAM" id="SSF46894">
    <property type="entry name" value="C-terminal effector domain of the bipartite response regulators"/>
    <property type="match status" value="1"/>
</dbReference>
<gene>
    <name evidence="2" type="ORF">GCM10010992_27510</name>
</gene>
<dbReference type="Gene3D" id="1.25.40.10">
    <property type="entry name" value="Tetratricopeptide repeat domain"/>
    <property type="match status" value="1"/>
</dbReference>
<evidence type="ECO:0000313" key="2">
    <source>
        <dbReference type="EMBL" id="GGP06670.1"/>
    </source>
</evidence>